<dbReference type="InterPro" id="IPR011051">
    <property type="entry name" value="RmlC_Cupin_sf"/>
</dbReference>
<dbReference type="AlphaFoldDB" id="A0A6F8PNS4"/>
<protein>
    <submittedName>
        <fullName evidence="2">Cupin</fullName>
    </submittedName>
</protein>
<dbReference type="Gene3D" id="2.60.120.10">
    <property type="entry name" value="Jelly Rolls"/>
    <property type="match status" value="1"/>
</dbReference>
<organism evidence="2 3">
    <name type="scientific">Thiosulfativibrio zosterae</name>
    <dbReference type="NCBI Taxonomy" id="2675053"/>
    <lineage>
        <taxon>Bacteria</taxon>
        <taxon>Pseudomonadati</taxon>
        <taxon>Pseudomonadota</taxon>
        <taxon>Gammaproteobacteria</taxon>
        <taxon>Thiotrichales</taxon>
        <taxon>Piscirickettsiaceae</taxon>
        <taxon>Thiosulfativibrio</taxon>
    </lineage>
</organism>
<keyword evidence="3" id="KW-1185">Reference proteome</keyword>
<name>A0A6F8PNS4_9GAMM</name>
<proteinExistence type="predicted"/>
<reference evidence="3" key="1">
    <citation type="submission" date="2019-11" db="EMBL/GenBank/DDBJ databases">
        <title>Isolation and characterization of two novel species in the genus Thiomicrorhabdus.</title>
        <authorList>
            <person name="Mochizuki J."/>
            <person name="Kojima H."/>
            <person name="Fukui M."/>
        </authorList>
    </citation>
    <scope>NUCLEOTIDE SEQUENCE [LARGE SCALE GENOMIC DNA]</scope>
    <source>
        <strain evidence="3">AkT22</strain>
    </source>
</reference>
<dbReference type="KEGG" id="tzo:THMIRHAT_13860"/>
<evidence type="ECO:0000313" key="3">
    <source>
        <dbReference type="Proteomes" id="UP000501466"/>
    </source>
</evidence>
<evidence type="ECO:0000259" key="1">
    <source>
        <dbReference type="Pfam" id="PF12973"/>
    </source>
</evidence>
<feature type="domain" description="ChrR-like cupin" evidence="1">
    <location>
        <begin position="34"/>
        <end position="136"/>
    </location>
</feature>
<dbReference type="InterPro" id="IPR014710">
    <property type="entry name" value="RmlC-like_jellyroll"/>
</dbReference>
<dbReference type="InterPro" id="IPR025979">
    <property type="entry name" value="ChrR-like_cupin_dom"/>
</dbReference>
<gene>
    <name evidence="2" type="ORF">THMIRHAT_13860</name>
</gene>
<accession>A0A6F8PNS4</accession>
<dbReference type="Pfam" id="PF12973">
    <property type="entry name" value="Cupin_7"/>
    <property type="match status" value="2"/>
</dbReference>
<evidence type="ECO:0000313" key="2">
    <source>
        <dbReference type="EMBL" id="BBP43640.1"/>
    </source>
</evidence>
<dbReference type="SUPFAM" id="SSF51182">
    <property type="entry name" value="RmlC-like cupins"/>
    <property type="match status" value="2"/>
</dbReference>
<feature type="domain" description="ChrR-like cupin" evidence="1">
    <location>
        <begin position="142"/>
        <end position="240"/>
    </location>
</feature>
<dbReference type="EMBL" id="AP021888">
    <property type="protein sequence ID" value="BBP43640.1"/>
    <property type="molecule type" value="Genomic_DNA"/>
</dbReference>
<dbReference type="RefSeq" id="WP_173291425.1">
    <property type="nucleotide sequence ID" value="NZ_AP021888.1"/>
</dbReference>
<dbReference type="CDD" id="cd20303">
    <property type="entry name" value="cupin_ChrR_1"/>
    <property type="match status" value="2"/>
</dbReference>
<dbReference type="Proteomes" id="UP000501466">
    <property type="component" value="Chromosome"/>
</dbReference>
<sequence length="240" mass="26971">MKVFSSVYDVPNRVPESLNADTKPVENFNLDLTQKVVIETQAVEWQGSRSEFVLRKPLERALAESGRTTSLVTFLPGASFPQHSHPLGEEILVLSGVFSDETGHYPAGTYIRNPPGSYHSPYSREGCVLFVKLDQFDPEDSERVVLNTFETPWHPGIGGLQVMSLHSFKAQHTALVHWPKNEQFQPHHHWGGEEILVLSGEFCDEHGVYPAGSWLRSPHLSQHNPYVNEETVILVKTGHL</sequence>